<evidence type="ECO:0000259" key="9">
    <source>
        <dbReference type="Pfam" id="PF00892"/>
    </source>
</evidence>
<evidence type="ECO:0000256" key="4">
    <source>
        <dbReference type="ARBA" id="ARBA00022475"/>
    </source>
</evidence>
<evidence type="ECO:0000256" key="8">
    <source>
        <dbReference type="SAM" id="Phobius"/>
    </source>
</evidence>
<comment type="caution">
    <text evidence="10">The sequence shown here is derived from an EMBL/GenBank/DDBJ whole genome shotgun (WGS) entry which is preliminary data.</text>
</comment>
<accession>A0ABS8D828</accession>
<dbReference type="RefSeq" id="WP_227181169.1">
    <property type="nucleotide sequence ID" value="NZ_JAJBZT010000006.1"/>
</dbReference>
<dbReference type="Pfam" id="PF00892">
    <property type="entry name" value="EamA"/>
    <property type="match status" value="2"/>
</dbReference>
<dbReference type="InterPro" id="IPR004626">
    <property type="entry name" value="RarD"/>
</dbReference>
<feature type="transmembrane region" description="Helical" evidence="8">
    <location>
        <begin position="36"/>
        <end position="54"/>
    </location>
</feature>
<keyword evidence="5 8" id="KW-0812">Transmembrane</keyword>
<dbReference type="NCBIfam" id="TIGR00688">
    <property type="entry name" value="rarD"/>
    <property type="match status" value="1"/>
</dbReference>
<sequence length="294" mass="32916">MSSRQGLLAGFFAYFFWGLFPLYWKPLSHVPAIEILGHRMVWSLVFVAVVLFWMKDVKRTFSLLKAPGIAKTFLLSSLLLATNWGLYIWAVNEGMILECSLGYFMNPLVNILLGAVFLKERLRPLQKIAVLIATLGVVWMTFHLGKLPWVALILALSFGFYGLIRKTAKLNSLEGLSVETLLLAGPALIFLLSLEWLGKASFGHIPAYQSWMLAGAGIVTAVPLLLFAIGARRLPLSTMGILQYLSPSIQFGLGVWLYHEPFDHVRFMGFIAIWTALAIYTLEGVYRQARAQFA</sequence>
<evidence type="ECO:0000313" key="11">
    <source>
        <dbReference type="Proteomes" id="UP001165395"/>
    </source>
</evidence>
<feature type="transmembrane region" description="Helical" evidence="8">
    <location>
        <begin position="125"/>
        <end position="142"/>
    </location>
</feature>
<feature type="transmembrane region" description="Helical" evidence="8">
    <location>
        <begin position="210"/>
        <end position="229"/>
    </location>
</feature>
<evidence type="ECO:0000256" key="3">
    <source>
        <dbReference type="ARBA" id="ARBA00022448"/>
    </source>
</evidence>
<organism evidence="10 11">
    <name type="scientific">Leeia speluncae</name>
    <dbReference type="NCBI Taxonomy" id="2884804"/>
    <lineage>
        <taxon>Bacteria</taxon>
        <taxon>Pseudomonadati</taxon>
        <taxon>Pseudomonadota</taxon>
        <taxon>Betaproteobacteria</taxon>
        <taxon>Neisseriales</taxon>
        <taxon>Leeiaceae</taxon>
        <taxon>Leeia</taxon>
    </lineage>
</organism>
<dbReference type="PANTHER" id="PTHR22911">
    <property type="entry name" value="ACYL-MALONYL CONDENSING ENZYME-RELATED"/>
    <property type="match status" value="1"/>
</dbReference>
<keyword evidence="11" id="KW-1185">Reference proteome</keyword>
<feature type="transmembrane region" description="Helical" evidence="8">
    <location>
        <begin position="7"/>
        <end position="24"/>
    </location>
</feature>
<keyword evidence="7 8" id="KW-0472">Membrane</keyword>
<dbReference type="InterPro" id="IPR000620">
    <property type="entry name" value="EamA_dom"/>
</dbReference>
<feature type="transmembrane region" description="Helical" evidence="8">
    <location>
        <begin position="66"/>
        <end position="89"/>
    </location>
</feature>
<evidence type="ECO:0000256" key="5">
    <source>
        <dbReference type="ARBA" id="ARBA00022692"/>
    </source>
</evidence>
<dbReference type="EMBL" id="JAJBZT010000006">
    <property type="protein sequence ID" value="MCB6184359.1"/>
    <property type="molecule type" value="Genomic_DNA"/>
</dbReference>
<reference evidence="10" key="1">
    <citation type="submission" date="2021-10" db="EMBL/GenBank/DDBJ databases">
        <title>The complete genome sequence of Leeia sp. TBRC 13508.</title>
        <authorList>
            <person name="Charoenyingcharoen P."/>
            <person name="Yukphan P."/>
        </authorList>
    </citation>
    <scope>NUCLEOTIDE SEQUENCE</scope>
    <source>
        <strain evidence="10">TBRC 13508</strain>
    </source>
</reference>
<dbReference type="InterPro" id="IPR037185">
    <property type="entry name" value="EmrE-like"/>
</dbReference>
<evidence type="ECO:0000256" key="1">
    <source>
        <dbReference type="ARBA" id="ARBA00004651"/>
    </source>
</evidence>
<comment type="subcellular location">
    <subcellularLocation>
        <location evidence="1">Cell membrane</location>
        <topology evidence="1">Multi-pass membrane protein</topology>
    </subcellularLocation>
</comment>
<evidence type="ECO:0000256" key="6">
    <source>
        <dbReference type="ARBA" id="ARBA00022989"/>
    </source>
</evidence>
<keyword evidence="4" id="KW-1003">Cell membrane</keyword>
<evidence type="ECO:0000256" key="2">
    <source>
        <dbReference type="ARBA" id="ARBA00007362"/>
    </source>
</evidence>
<dbReference type="SUPFAM" id="SSF103481">
    <property type="entry name" value="Multidrug resistance efflux transporter EmrE"/>
    <property type="match status" value="2"/>
</dbReference>
<feature type="transmembrane region" description="Helical" evidence="8">
    <location>
        <begin position="176"/>
        <end position="198"/>
    </location>
</feature>
<dbReference type="Proteomes" id="UP001165395">
    <property type="component" value="Unassembled WGS sequence"/>
</dbReference>
<feature type="domain" description="EamA" evidence="9">
    <location>
        <begin position="150"/>
        <end position="280"/>
    </location>
</feature>
<feature type="transmembrane region" description="Helical" evidence="8">
    <location>
        <begin position="101"/>
        <end position="118"/>
    </location>
</feature>
<dbReference type="PANTHER" id="PTHR22911:SF137">
    <property type="entry name" value="SOLUTE CARRIER FAMILY 35 MEMBER G2-RELATED"/>
    <property type="match status" value="1"/>
</dbReference>
<keyword evidence="3" id="KW-0813">Transport</keyword>
<protein>
    <submittedName>
        <fullName evidence="10">EamA family transporter RarD</fullName>
    </submittedName>
</protein>
<keyword evidence="6 8" id="KW-1133">Transmembrane helix</keyword>
<feature type="transmembrane region" description="Helical" evidence="8">
    <location>
        <begin position="265"/>
        <end position="282"/>
    </location>
</feature>
<feature type="domain" description="EamA" evidence="9">
    <location>
        <begin position="6"/>
        <end position="141"/>
    </location>
</feature>
<feature type="transmembrane region" description="Helical" evidence="8">
    <location>
        <begin position="148"/>
        <end position="164"/>
    </location>
</feature>
<evidence type="ECO:0000313" key="10">
    <source>
        <dbReference type="EMBL" id="MCB6184359.1"/>
    </source>
</evidence>
<proteinExistence type="inferred from homology"/>
<feature type="transmembrane region" description="Helical" evidence="8">
    <location>
        <begin position="241"/>
        <end position="259"/>
    </location>
</feature>
<name>A0ABS8D828_9NEIS</name>
<comment type="similarity">
    <text evidence="2">Belongs to the EamA transporter family.</text>
</comment>
<evidence type="ECO:0000256" key="7">
    <source>
        <dbReference type="ARBA" id="ARBA00023136"/>
    </source>
</evidence>
<gene>
    <name evidence="10" type="primary">rarD</name>
    <name evidence="10" type="ORF">LIN78_12465</name>
</gene>